<dbReference type="SUPFAM" id="SSF57667">
    <property type="entry name" value="beta-beta-alpha zinc fingers"/>
    <property type="match status" value="1"/>
</dbReference>
<dbReference type="PANTHER" id="PTHR23235">
    <property type="entry name" value="KRUEPPEL-LIKE TRANSCRIPTION FACTOR"/>
    <property type="match status" value="1"/>
</dbReference>
<keyword evidence="3 5" id="KW-0863">Zinc-finger</keyword>
<dbReference type="PROSITE" id="PS50157">
    <property type="entry name" value="ZINC_FINGER_C2H2_2"/>
    <property type="match status" value="2"/>
</dbReference>
<evidence type="ECO:0000256" key="3">
    <source>
        <dbReference type="ARBA" id="ARBA00022771"/>
    </source>
</evidence>
<evidence type="ECO:0000313" key="9">
    <source>
        <dbReference type="Proteomes" id="UP000078540"/>
    </source>
</evidence>
<dbReference type="GO" id="GO:0008270">
    <property type="term" value="F:zinc ion binding"/>
    <property type="evidence" value="ECO:0007669"/>
    <property type="project" value="UniProtKB-KW"/>
</dbReference>
<dbReference type="STRING" id="520822.A0A195B0C3"/>
<feature type="chain" id="PRO_5008269194" evidence="6">
    <location>
        <begin position="22"/>
        <end position="316"/>
    </location>
</feature>
<reference evidence="8 9" key="1">
    <citation type="submission" date="2015-09" db="EMBL/GenBank/DDBJ databases">
        <title>Atta colombica WGS genome.</title>
        <authorList>
            <person name="Nygaard S."/>
            <person name="Hu H."/>
            <person name="Boomsma J."/>
            <person name="Zhang G."/>
        </authorList>
    </citation>
    <scope>NUCLEOTIDE SEQUENCE [LARGE SCALE GENOMIC DNA]</scope>
    <source>
        <strain evidence="8">Treedump-2</strain>
        <tissue evidence="8">Whole body</tissue>
    </source>
</reference>
<evidence type="ECO:0000259" key="7">
    <source>
        <dbReference type="PROSITE" id="PS50157"/>
    </source>
</evidence>
<dbReference type="GO" id="GO:0000978">
    <property type="term" value="F:RNA polymerase II cis-regulatory region sequence-specific DNA binding"/>
    <property type="evidence" value="ECO:0007669"/>
    <property type="project" value="TreeGrafter"/>
</dbReference>
<evidence type="ECO:0000256" key="1">
    <source>
        <dbReference type="ARBA" id="ARBA00022723"/>
    </source>
</evidence>
<dbReference type="EMBL" id="KQ976692">
    <property type="protein sequence ID" value="KYM77740.1"/>
    <property type="molecule type" value="Genomic_DNA"/>
</dbReference>
<evidence type="ECO:0000256" key="6">
    <source>
        <dbReference type="SAM" id="SignalP"/>
    </source>
</evidence>
<dbReference type="AlphaFoldDB" id="A0A195B0C3"/>
<dbReference type="GO" id="GO:0000981">
    <property type="term" value="F:DNA-binding transcription factor activity, RNA polymerase II-specific"/>
    <property type="evidence" value="ECO:0007669"/>
    <property type="project" value="TreeGrafter"/>
</dbReference>
<feature type="signal peptide" evidence="6">
    <location>
        <begin position="1"/>
        <end position="21"/>
    </location>
</feature>
<dbReference type="SMART" id="SM00355">
    <property type="entry name" value="ZnF_C2H2"/>
    <property type="match status" value="3"/>
</dbReference>
<accession>A0A195B0C3</accession>
<keyword evidence="2" id="KW-0677">Repeat</keyword>
<evidence type="ECO:0000256" key="4">
    <source>
        <dbReference type="ARBA" id="ARBA00022833"/>
    </source>
</evidence>
<dbReference type="FunFam" id="3.30.160.60:FF:000538">
    <property type="entry name" value="zinc finger protein 853"/>
    <property type="match status" value="1"/>
</dbReference>
<organism evidence="8 9">
    <name type="scientific">Atta colombica</name>
    <dbReference type="NCBI Taxonomy" id="520822"/>
    <lineage>
        <taxon>Eukaryota</taxon>
        <taxon>Metazoa</taxon>
        <taxon>Ecdysozoa</taxon>
        <taxon>Arthropoda</taxon>
        <taxon>Hexapoda</taxon>
        <taxon>Insecta</taxon>
        <taxon>Pterygota</taxon>
        <taxon>Neoptera</taxon>
        <taxon>Endopterygota</taxon>
        <taxon>Hymenoptera</taxon>
        <taxon>Apocrita</taxon>
        <taxon>Aculeata</taxon>
        <taxon>Formicoidea</taxon>
        <taxon>Formicidae</taxon>
        <taxon>Myrmicinae</taxon>
        <taxon>Atta</taxon>
    </lineage>
</organism>
<evidence type="ECO:0000256" key="2">
    <source>
        <dbReference type="ARBA" id="ARBA00022737"/>
    </source>
</evidence>
<keyword evidence="1" id="KW-0479">Metal-binding</keyword>
<keyword evidence="9" id="KW-1185">Reference proteome</keyword>
<protein>
    <submittedName>
        <fullName evidence="8">Protein snail</fullName>
    </submittedName>
</protein>
<evidence type="ECO:0000256" key="5">
    <source>
        <dbReference type="PROSITE-ProRule" id="PRU00042"/>
    </source>
</evidence>
<proteinExistence type="predicted"/>
<dbReference type="PROSITE" id="PS00028">
    <property type="entry name" value="ZINC_FINGER_C2H2_1"/>
    <property type="match status" value="2"/>
</dbReference>
<dbReference type="Gene3D" id="3.30.160.60">
    <property type="entry name" value="Classic Zinc Finger"/>
    <property type="match status" value="2"/>
</dbReference>
<dbReference type="PANTHER" id="PTHR23235:SF120">
    <property type="entry name" value="KRUPPEL-LIKE FACTOR 15"/>
    <property type="match status" value="1"/>
</dbReference>
<gene>
    <name evidence="8" type="ORF">ALC53_11751</name>
</gene>
<dbReference type="InterPro" id="IPR013087">
    <property type="entry name" value="Znf_C2H2_type"/>
</dbReference>
<keyword evidence="6" id="KW-0732">Signal</keyword>
<sequence>MHGSRQSGSAILLCFAAVVEAQEVLRTPCETNALNLNYSDSKYAVLASDERKSIFAESEFPWLPPSTNLKRKNHTKETTSKTSNIWTCSGLPIVTRYSFHKNNGAPFDAELNLDGQNFENVHHDASIDGHIKDNSEKISTILLDDVSRFSSKVEESAGSATQTIDAEKITGTINPNMINGCETQTLSQTLYLLPKQKHESTNAAEGKTTSTREGWKKNKTMHYCPYCHKSFDRPWVLKGHLRLHTGERPFECPVCHKSFADRSNLRAHQRTRNHHQWQWRCGVCFKAFSQRRYLERHCPEACRKYRISQKKEIVCT</sequence>
<dbReference type="Proteomes" id="UP000078540">
    <property type="component" value="Unassembled WGS sequence"/>
</dbReference>
<feature type="domain" description="C2H2-type" evidence="7">
    <location>
        <begin position="250"/>
        <end position="274"/>
    </location>
</feature>
<name>A0A195B0C3_9HYME</name>
<dbReference type="Pfam" id="PF00096">
    <property type="entry name" value="zf-C2H2"/>
    <property type="match status" value="2"/>
</dbReference>
<evidence type="ECO:0000313" key="8">
    <source>
        <dbReference type="EMBL" id="KYM77740.1"/>
    </source>
</evidence>
<dbReference type="InterPro" id="IPR036236">
    <property type="entry name" value="Znf_C2H2_sf"/>
</dbReference>
<keyword evidence="4" id="KW-0862">Zinc</keyword>
<feature type="domain" description="C2H2-type" evidence="7">
    <location>
        <begin position="222"/>
        <end position="249"/>
    </location>
</feature>